<sequence>MQEFKYTYQDWVDGELDKLDIFRLLRDDELSSKDFRRISLEQSKAYTKLLYNAFETLKLEFASRYKSSFLKSKWLELHIELWAENLSSLEEQYPDIAKTVATSSTDGRYTLTKQQVDQFDYCEINDSLMKSISFNLVIESYDDMPNIYYIIAANYYNWLLWYKESVSKSEPTINYSERDTYEASLKDAENAARQAKQQVSYTWPNLFKNTEQADIILNLLKEHLSSSGQWLTEPKGRHLVALCMELESKGYFKSQNAITNPAKAAAFNAQFDVKLAAKNFQPQKRNDAEDYREHFQHLPKYSCSS</sequence>
<proteinExistence type="predicted"/>
<name>A0A1I7JN88_9BACT</name>
<evidence type="ECO:0000313" key="2">
    <source>
        <dbReference type="Proteomes" id="UP000182491"/>
    </source>
</evidence>
<dbReference type="AlphaFoldDB" id="A0A1I7JN88"/>
<protein>
    <submittedName>
        <fullName evidence="1">Uncharacterized protein</fullName>
    </submittedName>
</protein>
<dbReference type="RefSeq" id="WP_068838003.1">
    <property type="nucleotide sequence ID" value="NZ_BMXC01000003.1"/>
</dbReference>
<organism evidence="1 2">
    <name type="scientific">Pontibacter akesuensis</name>
    <dbReference type="NCBI Taxonomy" id="388950"/>
    <lineage>
        <taxon>Bacteria</taxon>
        <taxon>Pseudomonadati</taxon>
        <taxon>Bacteroidota</taxon>
        <taxon>Cytophagia</taxon>
        <taxon>Cytophagales</taxon>
        <taxon>Hymenobacteraceae</taxon>
        <taxon>Pontibacter</taxon>
    </lineage>
</organism>
<keyword evidence="2" id="KW-1185">Reference proteome</keyword>
<reference evidence="2" key="1">
    <citation type="submission" date="2016-10" db="EMBL/GenBank/DDBJ databases">
        <authorList>
            <person name="Varghese N."/>
        </authorList>
    </citation>
    <scope>NUCLEOTIDE SEQUENCE [LARGE SCALE GENOMIC DNA]</scope>
    <source>
        <strain evidence="2">DSM 18820</strain>
    </source>
</reference>
<dbReference type="STRING" id="388950.GCA_001611675_02010"/>
<dbReference type="Proteomes" id="UP000182491">
    <property type="component" value="Unassembled WGS sequence"/>
</dbReference>
<accession>A0A1I7JN88</accession>
<evidence type="ECO:0000313" key="1">
    <source>
        <dbReference type="EMBL" id="SFU86619.1"/>
    </source>
</evidence>
<dbReference type="EMBL" id="FPCA01000003">
    <property type="protein sequence ID" value="SFU86619.1"/>
    <property type="molecule type" value="Genomic_DNA"/>
</dbReference>
<gene>
    <name evidence="1" type="ORF">SAMN04487941_3055</name>
</gene>